<keyword evidence="8" id="KW-1185">Reference proteome</keyword>
<organism evidence="7 8">
    <name type="scientific">Glycine soja</name>
    <name type="common">Wild soybean</name>
    <dbReference type="NCBI Taxonomy" id="3848"/>
    <lineage>
        <taxon>Eukaryota</taxon>
        <taxon>Viridiplantae</taxon>
        <taxon>Streptophyta</taxon>
        <taxon>Embryophyta</taxon>
        <taxon>Tracheophyta</taxon>
        <taxon>Spermatophyta</taxon>
        <taxon>Magnoliopsida</taxon>
        <taxon>eudicotyledons</taxon>
        <taxon>Gunneridae</taxon>
        <taxon>Pentapetalae</taxon>
        <taxon>rosids</taxon>
        <taxon>fabids</taxon>
        <taxon>Fabales</taxon>
        <taxon>Fabaceae</taxon>
        <taxon>Papilionoideae</taxon>
        <taxon>50 kb inversion clade</taxon>
        <taxon>NPAAA clade</taxon>
        <taxon>indigoferoid/millettioid clade</taxon>
        <taxon>Phaseoleae</taxon>
        <taxon>Glycine</taxon>
        <taxon>Glycine subgen. Soja</taxon>
    </lineage>
</organism>
<gene>
    <name evidence="7" type="ORF">D0Y65_018227</name>
</gene>
<dbReference type="InterPro" id="IPR027443">
    <property type="entry name" value="IPNS-like_sf"/>
</dbReference>
<proteinExistence type="inferred from homology"/>
<dbReference type="Gene3D" id="2.60.120.330">
    <property type="entry name" value="B-lactam Antibiotic, Isopenicillin N Synthase, Chain"/>
    <property type="match status" value="2"/>
</dbReference>
<feature type="domain" description="Non-haem dioxygenase N-terminal" evidence="6">
    <location>
        <begin position="26"/>
        <end position="144"/>
    </location>
</feature>
<dbReference type="EMBL" id="QZWG01000007">
    <property type="protein sequence ID" value="RZC03458.1"/>
    <property type="molecule type" value="Genomic_DNA"/>
</dbReference>
<accession>A0A445JYD9</accession>
<evidence type="ECO:0000256" key="2">
    <source>
        <dbReference type="ARBA" id="ARBA00022723"/>
    </source>
</evidence>
<dbReference type="PANTHER" id="PTHR10209:SF833">
    <property type="entry name" value="GIBBERELLIN 2-BETA-DIOXYGENASE"/>
    <property type="match status" value="1"/>
</dbReference>
<dbReference type="InterPro" id="IPR044861">
    <property type="entry name" value="IPNS-like_FE2OG_OXY"/>
</dbReference>
<sequence>MGEIDAAFIQSPEHRPKLSIIEAEGIPVIDLSPLLSNTTSSITNHSSLEELVKEIGNACRERGFFQIEAAARKFFGQSKEEKSKVRRDNDGVKVMGYYDSEHTKNVRDWKEVFDYTVEEPTMMPASLDPNYHKELTHWYNQWPQYPPEFREAFQEYAQHMEELALKLMELIALSLGPNPNLVLGLGRHKDSGALTVLAQDDVSGLEVKRKSDGEWIRVKPTTPDFILSMFGAMMHMRVLSRVMVNPEKERLSYPFFLKPSHYTMVQPLEDLANEQNPAKYKPYNWGN</sequence>
<comment type="similarity">
    <text evidence="1">Belongs to the iron/ascorbate-dependent oxidoreductase family.</text>
</comment>
<keyword evidence="4" id="KW-0408">Iron</keyword>
<name>A0A445JYD9_GLYSO</name>
<reference evidence="7 8" key="1">
    <citation type="submission" date="2018-09" db="EMBL/GenBank/DDBJ databases">
        <title>A high-quality reference genome of wild soybean provides a powerful tool to mine soybean genomes.</title>
        <authorList>
            <person name="Xie M."/>
            <person name="Chung C.Y.L."/>
            <person name="Li M.-W."/>
            <person name="Wong F.-L."/>
            <person name="Chan T.-F."/>
            <person name="Lam H.-M."/>
        </authorList>
    </citation>
    <scope>NUCLEOTIDE SEQUENCE [LARGE SCALE GENOMIC DNA]</scope>
    <source>
        <strain evidence="8">cv. W05</strain>
        <tissue evidence="7">Hypocotyl of etiolated seedlings</tissue>
    </source>
</reference>
<dbReference type="GO" id="GO:0016491">
    <property type="term" value="F:oxidoreductase activity"/>
    <property type="evidence" value="ECO:0007669"/>
    <property type="project" value="UniProtKB-KW"/>
</dbReference>
<evidence type="ECO:0000313" key="7">
    <source>
        <dbReference type="EMBL" id="RZC03458.1"/>
    </source>
</evidence>
<evidence type="ECO:0000256" key="3">
    <source>
        <dbReference type="ARBA" id="ARBA00023002"/>
    </source>
</evidence>
<dbReference type="InterPro" id="IPR026992">
    <property type="entry name" value="DIOX_N"/>
</dbReference>
<keyword evidence="2" id="KW-0479">Metal-binding</keyword>
<dbReference type="Pfam" id="PF14226">
    <property type="entry name" value="DIOX_N"/>
    <property type="match status" value="1"/>
</dbReference>
<evidence type="ECO:0000256" key="4">
    <source>
        <dbReference type="ARBA" id="ARBA00023004"/>
    </source>
</evidence>
<comment type="caution">
    <text evidence="7">The sequence shown here is derived from an EMBL/GenBank/DDBJ whole genome shotgun (WGS) entry which is preliminary data.</text>
</comment>
<keyword evidence="3" id="KW-0560">Oxidoreductase</keyword>
<dbReference type="AlphaFoldDB" id="A0A445JYD9"/>
<dbReference type="SMR" id="A0A445JYD9"/>
<evidence type="ECO:0000256" key="1">
    <source>
        <dbReference type="ARBA" id="ARBA00008056"/>
    </source>
</evidence>
<evidence type="ECO:0000259" key="5">
    <source>
        <dbReference type="Pfam" id="PF03171"/>
    </source>
</evidence>
<dbReference type="SUPFAM" id="SSF51197">
    <property type="entry name" value="Clavaminate synthase-like"/>
    <property type="match status" value="1"/>
</dbReference>
<evidence type="ECO:0000313" key="8">
    <source>
        <dbReference type="Proteomes" id="UP000289340"/>
    </source>
</evidence>
<dbReference type="GO" id="GO:0046872">
    <property type="term" value="F:metal ion binding"/>
    <property type="evidence" value="ECO:0007669"/>
    <property type="project" value="UniProtKB-KW"/>
</dbReference>
<evidence type="ECO:0000259" key="6">
    <source>
        <dbReference type="Pfam" id="PF14226"/>
    </source>
</evidence>
<dbReference type="PANTHER" id="PTHR10209">
    <property type="entry name" value="OXIDOREDUCTASE, 2OG-FE II OXYGENASE FAMILY PROTEIN"/>
    <property type="match status" value="1"/>
</dbReference>
<protein>
    <submittedName>
        <fullName evidence="7">Protein DMR6-LIKE OXYGENASE 2</fullName>
    </submittedName>
</protein>
<feature type="domain" description="Isopenicillin N synthase-like Fe(2+) 2OG dioxygenase" evidence="5">
    <location>
        <begin position="176"/>
        <end position="259"/>
    </location>
</feature>
<dbReference type="Pfam" id="PF03171">
    <property type="entry name" value="2OG-FeII_Oxy"/>
    <property type="match status" value="1"/>
</dbReference>
<dbReference type="Proteomes" id="UP000289340">
    <property type="component" value="Chromosome 7"/>
</dbReference>